<dbReference type="Proteomes" id="UP000739538">
    <property type="component" value="Unassembled WGS sequence"/>
</dbReference>
<reference evidence="1" key="1">
    <citation type="submission" date="2020-04" db="EMBL/GenBank/DDBJ databases">
        <authorList>
            <person name="Zhang T."/>
        </authorList>
    </citation>
    <scope>NUCLEOTIDE SEQUENCE</scope>
    <source>
        <strain evidence="1">HKST-UBA02</strain>
    </source>
</reference>
<accession>A0A956SFV4</accession>
<dbReference type="AlphaFoldDB" id="A0A956SFV4"/>
<reference evidence="1" key="2">
    <citation type="journal article" date="2021" name="Microbiome">
        <title>Successional dynamics and alternative stable states in a saline activated sludge microbial community over 9 years.</title>
        <authorList>
            <person name="Wang Y."/>
            <person name="Ye J."/>
            <person name="Ju F."/>
            <person name="Liu L."/>
            <person name="Boyd J.A."/>
            <person name="Deng Y."/>
            <person name="Parks D.H."/>
            <person name="Jiang X."/>
            <person name="Yin X."/>
            <person name="Woodcroft B.J."/>
            <person name="Tyson G.W."/>
            <person name="Hugenholtz P."/>
            <person name="Polz M.F."/>
            <person name="Zhang T."/>
        </authorList>
    </citation>
    <scope>NUCLEOTIDE SEQUENCE</scope>
    <source>
        <strain evidence="1">HKST-UBA02</strain>
    </source>
</reference>
<name>A0A956SFV4_UNCEI</name>
<protein>
    <submittedName>
        <fullName evidence="1">Uncharacterized protein</fullName>
    </submittedName>
</protein>
<evidence type="ECO:0000313" key="2">
    <source>
        <dbReference type="Proteomes" id="UP000739538"/>
    </source>
</evidence>
<comment type="caution">
    <text evidence="1">The sequence shown here is derived from an EMBL/GenBank/DDBJ whole genome shotgun (WGS) entry which is preliminary data.</text>
</comment>
<feature type="non-terminal residue" evidence="1">
    <location>
        <position position="607"/>
    </location>
</feature>
<dbReference type="EMBL" id="JAGQHS010000062">
    <property type="protein sequence ID" value="MCA9756683.1"/>
    <property type="molecule type" value="Genomic_DNA"/>
</dbReference>
<sequence>MHRLDELGSSVGTFASARTRHAFRSSVIACGALLLGLLTGPALAVPMISEIRVDQPGDDTDEFFELAGQPGESLDGYDYLVIGDGDGLAGNSGVIEYWLPLLGLQIQEDGFLAVGNSSCMGTDVDGGVGFENSDNVTHLLVRGYTGLDFDVDLDDDGTIDNILWDEVVDCVALVEDPDGGDLVYCDTRVGPDRQHVLPIGKAKEYAPAYVARCGPEQWIIGNLYLSPLCQLDTPGAPNTTCDDVVPFIRELTIEPCMPYVGFAVEVRAEAIDFNDDIQSLRLFFRSGEGAYEAVPMAQQDAMTFTATIPPYAPGSLVDFYVEALDARGNRSLNPTSAEFHPRSYRVGVMTIPEVREQEVFEGDVCGTRSRYEGQVVTVSGVVTNLPGEFSDRFFFLQDGIGPFSGIRIYVPTEEWIPQLGDRVQLSGIVEEDRCQTQIRLLPGCWEVLGSDTVPIRPISGVDEIDREEFESMLVRVPGPITVVTNVVELPDSNSRGEHFVHRYFEIVDDIGWAMVGDETDYPDGIGHTVEVVPGLELAGLTGIVAGTRRTDVVEGTHQLEPRRDPDVLLASSDAPDVPQRIEAFRLDVARPNPAPVTTIGFSVARAG</sequence>
<organism evidence="1 2">
    <name type="scientific">Eiseniibacteriota bacterium</name>
    <dbReference type="NCBI Taxonomy" id="2212470"/>
    <lineage>
        <taxon>Bacteria</taxon>
        <taxon>Candidatus Eiseniibacteriota</taxon>
    </lineage>
</organism>
<proteinExistence type="predicted"/>
<evidence type="ECO:0000313" key="1">
    <source>
        <dbReference type="EMBL" id="MCA9756683.1"/>
    </source>
</evidence>
<gene>
    <name evidence="1" type="ORF">KDA27_12840</name>
</gene>